<keyword evidence="7" id="KW-1185">Reference proteome</keyword>
<evidence type="ECO:0000313" key="7">
    <source>
        <dbReference type="Proteomes" id="UP000187209"/>
    </source>
</evidence>
<dbReference type="OrthoDB" id="411372at2759"/>
<keyword evidence="2 4" id="KW-0863">Zinc-finger</keyword>
<protein>
    <recommendedName>
        <fullName evidence="5">CHY-type domain-containing protein</fullName>
    </recommendedName>
</protein>
<proteinExistence type="predicted"/>
<dbReference type="InterPro" id="IPR037274">
    <property type="entry name" value="Znf_CHY_sf"/>
</dbReference>
<evidence type="ECO:0000256" key="2">
    <source>
        <dbReference type="ARBA" id="ARBA00022771"/>
    </source>
</evidence>
<dbReference type="PROSITE" id="PS51266">
    <property type="entry name" value="ZF_CHY"/>
    <property type="match status" value="1"/>
</dbReference>
<gene>
    <name evidence="6" type="ORF">SteCoe_3681</name>
</gene>
<dbReference type="Proteomes" id="UP000187209">
    <property type="component" value="Unassembled WGS sequence"/>
</dbReference>
<dbReference type="GO" id="GO:0008270">
    <property type="term" value="F:zinc ion binding"/>
    <property type="evidence" value="ECO:0007669"/>
    <property type="project" value="UniProtKB-KW"/>
</dbReference>
<feature type="domain" description="CHY-type" evidence="5">
    <location>
        <begin position="153"/>
        <end position="224"/>
    </location>
</feature>
<keyword evidence="3" id="KW-0862">Zinc</keyword>
<dbReference type="AlphaFoldDB" id="A0A1R2CWD7"/>
<comment type="caution">
    <text evidence="6">The sequence shown here is derived from an EMBL/GenBank/DDBJ whole genome shotgun (WGS) entry which is preliminary data.</text>
</comment>
<sequence>MVIKIVMEPPIIRTDYNNLIKRCIREFGHEKANHLGALITSFRDNHNETRNFKFRIFIGKIKYVSFLVKGGWGKLTRTKYLIDESKIQRYDRRNNFWYVTFRIFQYGLKIAGAITEFIPHGGSIAKPILEFAGRLSGYGAKAIGYDKGIYHNIKNVGGQCRHFIGNYIKLYSGCCNELYCCSPCHNEDKWHKWIYANYFICLICVEHKYQRYIGGDFTCPYCKYKHSIRPRNQYS</sequence>
<name>A0A1R2CWD7_9CILI</name>
<organism evidence="6 7">
    <name type="scientific">Stentor coeruleus</name>
    <dbReference type="NCBI Taxonomy" id="5963"/>
    <lineage>
        <taxon>Eukaryota</taxon>
        <taxon>Sar</taxon>
        <taxon>Alveolata</taxon>
        <taxon>Ciliophora</taxon>
        <taxon>Postciliodesmatophora</taxon>
        <taxon>Heterotrichea</taxon>
        <taxon>Heterotrichida</taxon>
        <taxon>Stentoridae</taxon>
        <taxon>Stentor</taxon>
    </lineage>
</organism>
<evidence type="ECO:0000313" key="6">
    <source>
        <dbReference type="EMBL" id="OMJ93329.1"/>
    </source>
</evidence>
<dbReference type="SUPFAM" id="SSF161219">
    <property type="entry name" value="CHY zinc finger-like"/>
    <property type="match status" value="1"/>
</dbReference>
<evidence type="ECO:0000256" key="3">
    <source>
        <dbReference type="ARBA" id="ARBA00022833"/>
    </source>
</evidence>
<evidence type="ECO:0000256" key="4">
    <source>
        <dbReference type="PROSITE-ProRule" id="PRU00601"/>
    </source>
</evidence>
<evidence type="ECO:0000256" key="1">
    <source>
        <dbReference type="ARBA" id="ARBA00022723"/>
    </source>
</evidence>
<accession>A0A1R2CWD7</accession>
<dbReference type="EMBL" id="MPUH01000044">
    <property type="protein sequence ID" value="OMJ93329.1"/>
    <property type="molecule type" value="Genomic_DNA"/>
</dbReference>
<evidence type="ECO:0000259" key="5">
    <source>
        <dbReference type="PROSITE" id="PS51266"/>
    </source>
</evidence>
<dbReference type="InterPro" id="IPR008913">
    <property type="entry name" value="Znf_CHY"/>
</dbReference>
<keyword evidence="1" id="KW-0479">Metal-binding</keyword>
<reference evidence="6 7" key="1">
    <citation type="submission" date="2016-11" db="EMBL/GenBank/DDBJ databases">
        <title>The macronuclear genome of Stentor coeruleus: a giant cell with tiny introns.</title>
        <authorList>
            <person name="Slabodnick M."/>
            <person name="Ruby J.G."/>
            <person name="Reiff S.B."/>
            <person name="Swart E.C."/>
            <person name="Gosai S."/>
            <person name="Prabakaran S."/>
            <person name="Witkowska E."/>
            <person name="Larue G.E."/>
            <person name="Fisher S."/>
            <person name="Freeman R.M."/>
            <person name="Gunawardena J."/>
            <person name="Chu W."/>
            <person name="Stover N.A."/>
            <person name="Gregory B.D."/>
            <person name="Nowacki M."/>
            <person name="Derisi J."/>
            <person name="Roy S.W."/>
            <person name="Marshall W.F."/>
            <person name="Sood P."/>
        </authorList>
    </citation>
    <scope>NUCLEOTIDE SEQUENCE [LARGE SCALE GENOMIC DNA]</scope>
    <source>
        <strain evidence="6">WM001</strain>
    </source>
</reference>